<name>A0A0R3T3A8_RODNA</name>
<gene>
    <name evidence="1" type="ORF">HNAJ_LOCUS1482</name>
</gene>
<evidence type="ECO:0000313" key="2">
    <source>
        <dbReference type="Proteomes" id="UP000278807"/>
    </source>
</evidence>
<accession>A0A0R3T3A8</accession>
<sequence length="148" mass="16683">MLNSNILELIYSNEDPATYLHYNGTRTTPDILLVSTGVSEHFPLGFKRHHDISEHTRRISSWLQATSASIHAALDDPGSGHKPVMLNITIGSLLVTNQCAKKTVTPVKTKHFRGFWSEYLEELKRKRDAIRNTADQTGRTEGVQAWRA</sequence>
<proteinExistence type="predicted"/>
<dbReference type="EMBL" id="UZAE01000583">
    <property type="protein sequence ID" value="VDN97341.1"/>
    <property type="molecule type" value="Genomic_DNA"/>
</dbReference>
<reference evidence="1 2" key="2">
    <citation type="submission" date="2018-11" db="EMBL/GenBank/DDBJ databases">
        <authorList>
            <consortium name="Pathogen Informatics"/>
        </authorList>
    </citation>
    <scope>NUCLEOTIDE SEQUENCE [LARGE SCALE GENOMIC DNA]</scope>
</reference>
<organism evidence="3">
    <name type="scientific">Rodentolepis nana</name>
    <name type="common">Dwarf tapeworm</name>
    <name type="synonym">Hymenolepis nana</name>
    <dbReference type="NCBI Taxonomy" id="102285"/>
    <lineage>
        <taxon>Eukaryota</taxon>
        <taxon>Metazoa</taxon>
        <taxon>Spiralia</taxon>
        <taxon>Lophotrochozoa</taxon>
        <taxon>Platyhelminthes</taxon>
        <taxon>Cestoda</taxon>
        <taxon>Eucestoda</taxon>
        <taxon>Cyclophyllidea</taxon>
        <taxon>Hymenolepididae</taxon>
        <taxon>Rodentolepis</taxon>
    </lineage>
</organism>
<dbReference type="AlphaFoldDB" id="A0A0R3T3A8"/>
<reference evidence="3" key="1">
    <citation type="submission" date="2017-02" db="UniProtKB">
        <authorList>
            <consortium name="WormBaseParasite"/>
        </authorList>
    </citation>
    <scope>IDENTIFICATION</scope>
</reference>
<dbReference type="WBParaSite" id="HNAJ_0000148301-mRNA-1">
    <property type="protein sequence ID" value="HNAJ_0000148301-mRNA-1"/>
    <property type="gene ID" value="HNAJ_0000148301"/>
</dbReference>
<protein>
    <submittedName>
        <fullName evidence="3">DUF1552 domain-containing protein</fullName>
    </submittedName>
</protein>
<keyword evidence="2" id="KW-1185">Reference proteome</keyword>
<evidence type="ECO:0000313" key="1">
    <source>
        <dbReference type="EMBL" id="VDN97341.1"/>
    </source>
</evidence>
<dbReference type="Proteomes" id="UP000278807">
    <property type="component" value="Unassembled WGS sequence"/>
</dbReference>
<evidence type="ECO:0000313" key="3">
    <source>
        <dbReference type="WBParaSite" id="HNAJ_0000148301-mRNA-1"/>
    </source>
</evidence>